<dbReference type="Gene3D" id="3.40.50.720">
    <property type="entry name" value="NAD(P)-binding Rossmann-like Domain"/>
    <property type="match status" value="1"/>
</dbReference>
<evidence type="ECO:0008006" key="6">
    <source>
        <dbReference type="Google" id="ProtNLM"/>
    </source>
</evidence>
<evidence type="ECO:0000256" key="2">
    <source>
        <dbReference type="ARBA" id="ARBA00023002"/>
    </source>
</evidence>
<evidence type="ECO:0000313" key="5">
    <source>
        <dbReference type="Proteomes" id="UP000700596"/>
    </source>
</evidence>
<dbReference type="InterPro" id="IPR002347">
    <property type="entry name" value="SDR_fam"/>
</dbReference>
<dbReference type="AlphaFoldDB" id="A0A9P9EEU6"/>
<name>A0A9P9EEU6_9PLEO</name>
<gene>
    <name evidence="4" type="ORF">B0J11DRAFT_576691</name>
</gene>
<dbReference type="EMBL" id="JAGMWT010000002">
    <property type="protein sequence ID" value="KAH7136147.1"/>
    <property type="molecule type" value="Genomic_DNA"/>
</dbReference>
<keyword evidence="2" id="KW-0560">Oxidoreductase</keyword>
<dbReference type="PANTHER" id="PTHR43180:SF63">
    <property type="entry name" value="DEHYDROGENASE_REDUCTASE FAMILY PROTEIN, PUTATIVE (AFU_ORTHOLOGUE AFUA_6G03520)-RELATED"/>
    <property type="match status" value="1"/>
</dbReference>
<dbReference type="SUPFAM" id="SSF51735">
    <property type="entry name" value="NAD(P)-binding Rossmann-fold domains"/>
    <property type="match status" value="1"/>
</dbReference>
<comment type="caution">
    <text evidence="4">The sequence shown here is derived from an EMBL/GenBank/DDBJ whole genome shotgun (WGS) entry which is preliminary data.</text>
</comment>
<dbReference type="PRINTS" id="PR00081">
    <property type="entry name" value="GDHRDH"/>
</dbReference>
<keyword evidence="5" id="KW-1185">Reference proteome</keyword>
<dbReference type="OrthoDB" id="417891at2759"/>
<proteinExistence type="inferred from homology"/>
<evidence type="ECO:0000256" key="3">
    <source>
        <dbReference type="RuleBase" id="RU000363"/>
    </source>
</evidence>
<dbReference type="InterPro" id="IPR036291">
    <property type="entry name" value="NAD(P)-bd_dom_sf"/>
</dbReference>
<dbReference type="PANTHER" id="PTHR43180">
    <property type="entry name" value="3-OXOACYL-(ACYL-CARRIER-PROTEIN) REDUCTASE (AFU_ORTHOLOGUE AFUA_6G11210)"/>
    <property type="match status" value="1"/>
</dbReference>
<reference evidence="4" key="1">
    <citation type="journal article" date="2021" name="Nat. Commun.">
        <title>Genetic determinants of endophytism in the Arabidopsis root mycobiome.</title>
        <authorList>
            <person name="Mesny F."/>
            <person name="Miyauchi S."/>
            <person name="Thiergart T."/>
            <person name="Pickel B."/>
            <person name="Atanasova L."/>
            <person name="Karlsson M."/>
            <person name="Huettel B."/>
            <person name="Barry K.W."/>
            <person name="Haridas S."/>
            <person name="Chen C."/>
            <person name="Bauer D."/>
            <person name="Andreopoulos W."/>
            <person name="Pangilinan J."/>
            <person name="LaButti K."/>
            <person name="Riley R."/>
            <person name="Lipzen A."/>
            <person name="Clum A."/>
            <person name="Drula E."/>
            <person name="Henrissat B."/>
            <person name="Kohler A."/>
            <person name="Grigoriev I.V."/>
            <person name="Martin F.M."/>
            <person name="Hacquard S."/>
        </authorList>
    </citation>
    <scope>NUCLEOTIDE SEQUENCE</scope>
    <source>
        <strain evidence="4">MPI-CAGE-CH-0243</strain>
    </source>
</reference>
<evidence type="ECO:0000313" key="4">
    <source>
        <dbReference type="EMBL" id="KAH7136147.1"/>
    </source>
</evidence>
<dbReference type="Proteomes" id="UP000700596">
    <property type="component" value="Unassembled WGS sequence"/>
</dbReference>
<accession>A0A9P9EEU6</accession>
<sequence>MPSPTFFHTNGSPKTVIVTGGAGDIGAQTVRTYYENGCNVVIADLPFAEKSAKALINSFSDPSRALYHPSNIVEWDSVKELFRKTRQQFGQVDIVIANAGMMESKEFYDLEEDEEGELKEPVEAYKVIDVNLKGTMNTLRLAMHAMKSNTPDSEGSRGSVILIASTSGYFGGTGVVSYVTSKHGVVGLSRASQKVANQLGIRVNVVAPFFTPTHITGGYAEKWKESGLPANRVEDVANAILKTSVDPNRRGHSVMVAGNLVREIETARTALTKEWLGDEIAQVLADGGKFFDELGGYPLPKARG</sequence>
<comment type="similarity">
    <text evidence="1 3">Belongs to the short-chain dehydrogenases/reductases (SDR) family.</text>
</comment>
<evidence type="ECO:0000256" key="1">
    <source>
        <dbReference type="ARBA" id="ARBA00006484"/>
    </source>
</evidence>
<organism evidence="4 5">
    <name type="scientific">Dendryphion nanum</name>
    <dbReference type="NCBI Taxonomy" id="256645"/>
    <lineage>
        <taxon>Eukaryota</taxon>
        <taxon>Fungi</taxon>
        <taxon>Dikarya</taxon>
        <taxon>Ascomycota</taxon>
        <taxon>Pezizomycotina</taxon>
        <taxon>Dothideomycetes</taxon>
        <taxon>Pleosporomycetidae</taxon>
        <taxon>Pleosporales</taxon>
        <taxon>Torulaceae</taxon>
        <taxon>Dendryphion</taxon>
    </lineage>
</organism>
<dbReference type="PRINTS" id="PR00080">
    <property type="entry name" value="SDRFAMILY"/>
</dbReference>
<protein>
    <recommendedName>
        <fullName evidence="6">NAD(P)-binding protein</fullName>
    </recommendedName>
</protein>
<dbReference type="GO" id="GO:0016491">
    <property type="term" value="F:oxidoreductase activity"/>
    <property type="evidence" value="ECO:0007669"/>
    <property type="project" value="UniProtKB-KW"/>
</dbReference>
<dbReference type="Pfam" id="PF00106">
    <property type="entry name" value="adh_short"/>
    <property type="match status" value="1"/>
</dbReference>